<evidence type="ECO:0000313" key="1">
    <source>
        <dbReference type="EMBL" id="CAK9180976.1"/>
    </source>
</evidence>
<dbReference type="InterPro" id="IPR001128">
    <property type="entry name" value="Cyt_P450"/>
</dbReference>
<keyword evidence="2" id="KW-1185">Reference proteome</keyword>
<dbReference type="PANTHER" id="PTHR47949">
    <property type="entry name" value="CYTOCHROME P450 703A2-RELATED-RELATED"/>
    <property type="match status" value="1"/>
</dbReference>
<dbReference type="SUPFAM" id="SSF48264">
    <property type="entry name" value="Cytochrome P450"/>
    <property type="match status" value="1"/>
</dbReference>
<name>A0ABC8UIU7_9AQUA</name>
<dbReference type="PANTHER" id="PTHR47949:SF4">
    <property type="entry name" value="TYROSINE N-MONOOXYGENASE"/>
    <property type="match status" value="1"/>
</dbReference>
<dbReference type="InterPro" id="IPR051382">
    <property type="entry name" value="CYP450_AA/FA_Hydroxylases"/>
</dbReference>
<dbReference type="Proteomes" id="UP001642360">
    <property type="component" value="Unassembled WGS sequence"/>
</dbReference>
<dbReference type="Pfam" id="PF00067">
    <property type="entry name" value="p450"/>
    <property type="match status" value="1"/>
</dbReference>
<dbReference type="InterPro" id="IPR036396">
    <property type="entry name" value="Cyt_P450_sf"/>
</dbReference>
<organism evidence="1 2">
    <name type="scientific">Ilex paraguariensis</name>
    <name type="common">yerba mate</name>
    <dbReference type="NCBI Taxonomy" id="185542"/>
    <lineage>
        <taxon>Eukaryota</taxon>
        <taxon>Viridiplantae</taxon>
        <taxon>Streptophyta</taxon>
        <taxon>Embryophyta</taxon>
        <taxon>Tracheophyta</taxon>
        <taxon>Spermatophyta</taxon>
        <taxon>Magnoliopsida</taxon>
        <taxon>eudicotyledons</taxon>
        <taxon>Gunneridae</taxon>
        <taxon>Pentapetalae</taxon>
        <taxon>asterids</taxon>
        <taxon>campanulids</taxon>
        <taxon>Aquifoliales</taxon>
        <taxon>Aquifoliaceae</taxon>
        <taxon>Ilex</taxon>
    </lineage>
</organism>
<dbReference type="EMBL" id="CAUOFW020007888">
    <property type="protein sequence ID" value="CAK9180976.1"/>
    <property type="molecule type" value="Genomic_DNA"/>
</dbReference>
<comment type="caution">
    <text evidence="1">The sequence shown here is derived from an EMBL/GenBank/DDBJ whole genome shotgun (WGS) entry which is preliminary data.</text>
</comment>
<evidence type="ECO:0000313" key="2">
    <source>
        <dbReference type="Proteomes" id="UP001642360"/>
    </source>
</evidence>
<dbReference type="Gene3D" id="1.10.630.10">
    <property type="entry name" value="Cytochrome P450"/>
    <property type="match status" value="1"/>
</dbReference>
<dbReference type="AlphaFoldDB" id="A0ABC8UIU7"/>
<sequence>MLAITIAPFDVPHVSVAGYFIPKGRDSAATPEEPLKFKPERHLKDGGSEVVLTEPDLRMLSYSTGKRGCAAVTLGTTMTAMLFARFLHGFTWNVPPAVSSIDLKESVGDLSLAQPLLEMAQPGVIVTIEMINMELEIIALLSTYLSNMNFIVNHMIMGPTLVVLKPGDELARKDKLEEVPGYELNA</sequence>
<accession>A0ABC8UIU7</accession>
<protein>
    <submittedName>
        <fullName evidence="1">Uncharacterized protein</fullName>
    </submittedName>
</protein>
<feature type="non-terminal residue" evidence="1">
    <location>
        <position position="186"/>
    </location>
</feature>
<proteinExistence type="predicted"/>
<reference evidence="1 2" key="1">
    <citation type="submission" date="2024-02" db="EMBL/GenBank/DDBJ databases">
        <authorList>
            <person name="Vignale AGUSTIN F."/>
            <person name="Sosa J E."/>
            <person name="Modenutti C."/>
        </authorList>
    </citation>
    <scope>NUCLEOTIDE SEQUENCE [LARGE SCALE GENOMIC DNA]</scope>
</reference>
<gene>
    <name evidence="1" type="ORF">ILEXP_LOCUS50999</name>
</gene>